<evidence type="ECO:0000313" key="3">
    <source>
        <dbReference type="EMBL" id="KAJ5182092.1"/>
    </source>
</evidence>
<dbReference type="AlphaFoldDB" id="A0A9W9LZA8"/>
<dbReference type="GO" id="GO:0017000">
    <property type="term" value="P:antibiotic biosynthetic process"/>
    <property type="evidence" value="ECO:0007669"/>
    <property type="project" value="UniProtKB-ARBA"/>
</dbReference>
<accession>A0A9W9LZA8</accession>
<dbReference type="PANTHER" id="PTHR48081:SF3">
    <property type="entry name" value="ALPHA_BETA HYDROLASE FOLD-3 DOMAIN-CONTAINING PROTEIN"/>
    <property type="match status" value="1"/>
</dbReference>
<evidence type="ECO:0000259" key="2">
    <source>
        <dbReference type="Pfam" id="PF07859"/>
    </source>
</evidence>
<evidence type="ECO:0000313" key="4">
    <source>
        <dbReference type="Proteomes" id="UP001150942"/>
    </source>
</evidence>
<organism evidence="3 4">
    <name type="scientific">Penicillium cf. viridicatum</name>
    <dbReference type="NCBI Taxonomy" id="2972119"/>
    <lineage>
        <taxon>Eukaryota</taxon>
        <taxon>Fungi</taxon>
        <taxon>Dikarya</taxon>
        <taxon>Ascomycota</taxon>
        <taxon>Pezizomycotina</taxon>
        <taxon>Eurotiomycetes</taxon>
        <taxon>Eurotiomycetidae</taxon>
        <taxon>Eurotiales</taxon>
        <taxon>Aspergillaceae</taxon>
        <taxon>Penicillium</taxon>
    </lineage>
</organism>
<protein>
    <recommendedName>
        <fullName evidence="2">Alpha/beta hydrolase fold-3 domain-containing protein</fullName>
    </recommendedName>
</protein>
<dbReference type="InterPro" id="IPR029058">
    <property type="entry name" value="AB_hydrolase_fold"/>
</dbReference>
<reference evidence="3" key="1">
    <citation type="submission" date="2022-11" db="EMBL/GenBank/DDBJ databases">
        <authorList>
            <person name="Petersen C."/>
        </authorList>
    </citation>
    <scope>NUCLEOTIDE SEQUENCE</scope>
    <source>
        <strain evidence="3">IBT 20477</strain>
    </source>
</reference>
<dbReference type="GO" id="GO:0016787">
    <property type="term" value="F:hydrolase activity"/>
    <property type="evidence" value="ECO:0007669"/>
    <property type="project" value="UniProtKB-KW"/>
</dbReference>
<reference evidence="3" key="2">
    <citation type="journal article" date="2023" name="IMA Fungus">
        <title>Comparative genomic study of the Penicillium genus elucidates a diverse pangenome and 15 lateral gene transfer events.</title>
        <authorList>
            <person name="Petersen C."/>
            <person name="Sorensen T."/>
            <person name="Nielsen M.R."/>
            <person name="Sondergaard T.E."/>
            <person name="Sorensen J.L."/>
            <person name="Fitzpatrick D.A."/>
            <person name="Frisvad J.C."/>
            <person name="Nielsen K.L."/>
        </authorList>
    </citation>
    <scope>NUCLEOTIDE SEQUENCE</scope>
    <source>
        <strain evidence="3">IBT 20477</strain>
    </source>
</reference>
<dbReference type="Gene3D" id="3.40.50.1820">
    <property type="entry name" value="alpha/beta hydrolase"/>
    <property type="match status" value="1"/>
</dbReference>
<feature type="domain" description="Alpha/beta hydrolase fold-3" evidence="2">
    <location>
        <begin position="36"/>
        <end position="131"/>
    </location>
</feature>
<dbReference type="InterPro" id="IPR050300">
    <property type="entry name" value="GDXG_lipolytic_enzyme"/>
</dbReference>
<evidence type="ECO:0000256" key="1">
    <source>
        <dbReference type="ARBA" id="ARBA00022801"/>
    </source>
</evidence>
<gene>
    <name evidence="3" type="ORF">N7449_012239</name>
</gene>
<keyword evidence="4" id="KW-1185">Reference proteome</keyword>
<comment type="caution">
    <text evidence="3">The sequence shown here is derived from an EMBL/GenBank/DDBJ whole genome shotgun (WGS) entry which is preliminary data.</text>
</comment>
<keyword evidence="1" id="KW-0378">Hydrolase</keyword>
<dbReference type="InterPro" id="IPR013094">
    <property type="entry name" value="AB_hydrolase_3"/>
</dbReference>
<dbReference type="OrthoDB" id="19653at2759"/>
<dbReference type="EMBL" id="JAPQKQ010000009">
    <property type="protein sequence ID" value="KAJ5182092.1"/>
    <property type="molecule type" value="Genomic_DNA"/>
</dbReference>
<dbReference type="Pfam" id="PF07859">
    <property type="entry name" value="Abhydrolase_3"/>
    <property type="match status" value="1"/>
</dbReference>
<dbReference type="GO" id="GO:0072330">
    <property type="term" value="P:monocarboxylic acid biosynthetic process"/>
    <property type="evidence" value="ECO:0007669"/>
    <property type="project" value="UniProtKB-ARBA"/>
</dbReference>
<dbReference type="Proteomes" id="UP001150942">
    <property type="component" value="Unassembled WGS sequence"/>
</dbReference>
<proteinExistence type="predicted"/>
<dbReference type="SUPFAM" id="SSF53474">
    <property type="entry name" value="alpha/beta-Hydrolases"/>
    <property type="match status" value="1"/>
</dbReference>
<sequence>MPVRKEYVFKVASGVPIAADVYFKNANKSSKLPIALHFHGGNFTLGSKEMLSHYQAAKLVELGFVVVSANYRLCPTITVYEGPVSDAFDAYKWSQSKLPNLLSNDAGVSVDGSRIVTFGHSCGAALALLMAGLPHPPLAILDIYGMKYFSDHAYHNAISPPSASSTLDEDFLGQIWNDVPPPSSGPPPMGPSGPDFKNYRVAWMFDALQRGVLLKTTVGDGNYDRVDPVSLFSKKDFPPTYFIHGTKDTLVPAMVSQDAHNYLKSIGVETELVLVDGGQHGLDSNAQPGDSVFDLLTKGFEFLRAHV</sequence>
<name>A0A9W9LZA8_9EURO</name>
<dbReference type="PANTHER" id="PTHR48081">
    <property type="entry name" value="AB HYDROLASE SUPERFAMILY PROTEIN C4A8.06C"/>
    <property type="match status" value="1"/>
</dbReference>